<proteinExistence type="predicted"/>
<protein>
    <submittedName>
        <fullName evidence="2">Uncharacterized protein</fullName>
    </submittedName>
</protein>
<feature type="compositionally biased region" description="Basic and acidic residues" evidence="1">
    <location>
        <begin position="96"/>
        <end position="106"/>
    </location>
</feature>
<accession>A0ABY1M7C2</accession>
<evidence type="ECO:0000313" key="3">
    <source>
        <dbReference type="Proteomes" id="UP000193566"/>
    </source>
</evidence>
<comment type="caution">
    <text evidence="2">The sequence shown here is derived from an EMBL/GenBank/DDBJ whole genome shotgun (WGS) entry which is preliminary data.</text>
</comment>
<sequence length="231" mass="25094">MSLPALRGRRLLPGSPTPKLCRTKKAVTTRGLDRTWAFLMCKASPTSSGSLRRGCRCGPTSALMQPSLRRHHHLPDPARPRVVYSTADELDRKLSRQGRVGRDPVRCRSPTRPSLRIPRGYSASTQCGQNGCVVDVEMVADLCEWPAEPIEMDGSVDLVGGQAPAAHRYIVSVEDAADCASFDTKSVGQFVHGRSGLVSGDQLCDFLGVELPYPPGFGVLHGWRGRTCRVG</sequence>
<evidence type="ECO:0000313" key="2">
    <source>
        <dbReference type="EMBL" id="SMG21133.1"/>
    </source>
</evidence>
<reference evidence="2 3" key="1">
    <citation type="submission" date="2017-04" db="EMBL/GenBank/DDBJ databases">
        <authorList>
            <person name="Varghese N."/>
            <person name="Submissions S."/>
        </authorList>
    </citation>
    <scope>NUCLEOTIDE SEQUENCE [LARGE SCALE GENOMIC DNA]</scope>
    <source>
        <strain evidence="2 3">J3</strain>
    </source>
</reference>
<keyword evidence="3" id="KW-1185">Reference proteome</keyword>
<dbReference type="Proteomes" id="UP000193566">
    <property type="component" value="Unassembled WGS sequence"/>
</dbReference>
<name>A0ABY1M7C2_RHORH</name>
<feature type="region of interest" description="Disordered" evidence="1">
    <location>
        <begin position="96"/>
        <end position="120"/>
    </location>
</feature>
<organism evidence="2 3">
    <name type="scientific">Rhodococcus rhodochrous J3</name>
    <dbReference type="NCBI Taxonomy" id="903528"/>
    <lineage>
        <taxon>Bacteria</taxon>
        <taxon>Bacillati</taxon>
        <taxon>Actinomycetota</taxon>
        <taxon>Actinomycetes</taxon>
        <taxon>Mycobacteriales</taxon>
        <taxon>Nocardiaceae</taxon>
        <taxon>Rhodococcus</taxon>
    </lineage>
</organism>
<evidence type="ECO:0000256" key="1">
    <source>
        <dbReference type="SAM" id="MobiDB-lite"/>
    </source>
</evidence>
<gene>
    <name evidence="2" type="ORF">SAMN02745947_01282</name>
</gene>
<dbReference type="EMBL" id="FXAV01000002">
    <property type="protein sequence ID" value="SMG21133.1"/>
    <property type="molecule type" value="Genomic_DNA"/>
</dbReference>